<reference evidence="1" key="1">
    <citation type="journal article" date="2014" name="Int. J. Syst. Evol. Microbiol.">
        <title>Complete genome sequence of Corynebacterium casei LMG S-19264T (=DSM 44701T), isolated from a smear-ripened cheese.</title>
        <authorList>
            <consortium name="US DOE Joint Genome Institute (JGI-PGF)"/>
            <person name="Walter F."/>
            <person name="Albersmeier A."/>
            <person name="Kalinowski J."/>
            <person name="Ruckert C."/>
        </authorList>
    </citation>
    <scope>NUCLEOTIDE SEQUENCE</scope>
    <source>
        <strain evidence="1">CGMCC 1.15343</strain>
    </source>
</reference>
<sequence length="169" mass="19388">MEETLIVTLILNEEAAEYFTDLRNQHFPAAINYLKAHLTLFHKLPDDPFVYETVQEIGRQQRPFPMEVAAVRSIGNGTAFKIESETLLQLHKSLQGKFKSILIPQDQQRLWPHITIQNKVSPAEVNALVTSLNESFKPFQITAKGFAVWTYLNGPWALNETYLFQENSL</sequence>
<gene>
    <name evidence="1" type="ORF">GCM10011387_00980</name>
</gene>
<dbReference type="Gene3D" id="3.90.1140.10">
    <property type="entry name" value="Cyclic phosphodiesterase"/>
    <property type="match status" value="1"/>
</dbReference>
<dbReference type="Proteomes" id="UP000651668">
    <property type="component" value="Unassembled WGS sequence"/>
</dbReference>
<dbReference type="EMBL" id="BMIL01000001">
    <property type="protein sequence ID" value="GGC51384.1"/>
    <property type="molecule type" value="Genomic_DNA"/>
</dbReference>
<evidence type="ECO:0000313" key="2">
    <source>
        <dbReference type="Proteomes" id="UP000651668"/>
    </source>
</evidence>
<reference evidence="1" key="2">
    <citation type="submission" date="2020-09" db="EMBL/GenBank/DDBJ databases">
        <authorList>
            <person name="Sun Q."/>
            <person name="Zhou Y."/>
        </authorList>
    </citation>
    <scope>NUCLEOTIDE SEQUENCE</scope>
    <source>
        <strain evidence="1">CGMCC 1.15343</strain>
    </source>
</reference>
<keyword evidence="2" id="KW-1185">Reference proteome</keyword>
<name>A0A916TXQ0_9SPHI</name>
<dbReference type="RefSeq" id="WP_188624854.1">
    <property type="nucleotide sequence ID" value="NZ_BMIL01000001.1"/>
</dbReference>
<proteinExistence type="predicted"/>
<evidence type="ECO:0008006" key="3">
    <source>
        <dbReference type="Google" id="ProtNLM"/>
    </source>
</evidence>
<dbReference type="AlphaFoldDB" id="A0A916TXQ0"/>
<evidence type="ECO:0000313" key="1">
    <source>
        <dbReference type="EMBL" id="GGC51384.1"/>
    </source>
</evidence>
<dbReference type="Pfam" id="PF13563">
    <property type="entry name" value="2_5_RNA_ligase2"/>
    <property type="match status" value="1"/>
</dbReference>
<comment type="caution">
    <text evidence="1">The sequence shown here is derived from an EMBL/GenBank/DDBJ whole genome shotgun (WGS) entry which is preliminary data.</text>
</comment>
<organism evidence="1 2">
    <name type="scientific">Pedobacter quisquiliarum</name>
    <dbReference type="NCBI Taxonomy" id="1834438"/>
    <lineage>
        <taxon>Bacteria</taxon>
        <taxon>Pseudomonadati</taxon>
        <taxon>Bacteroidota</taxon>
        <taxon>Sphingobacteriia</taxon>
        <taxon>Sphingobacteriales</taxon>
        <taxon>Sphingobacteriaceae</taxon>
        <taxon>Pedobacter</taxon>
    </lineage>
</organism>
<protein>
    <recommendedName>
        <fullName evidence="3">2'-5' RNA ligase superfamily protein</fullName>
    </recommendedName>
</protein>
<dbReference type="InterPro" id="IPR009097">
    <property type="entry name" value="Cyclic_Pdiesterase"/>
</dbReference>
<dbReference type="SUPFAM" id="SSF55144">
    <property type="entry name" value="LigT-like"/>
    <property type="match status" value="1"/>
</dbReference>
<accession>A0A916TXQ0</accession>